<dbReference type="GO" id="GO:0046872">
    <property type="term" value="F:metal ion binding"/>
    <property type="evidence" value="ECO:0007669"/>
    <property type="project" value="UniProtKB-KW"/>
</dbReference>
<feature type="domain" description="Succinylglutamate desuccinylase/Aspartoacylase catalytic" evidence="5">
    <location>
        <begin position="32"/>
        <end position="219"/>
    </location>
</feature>
<dbReference type="PANTHER" id="PTHR37326:SF1">
    <property type="entry name" value="BLL3975 PROTEIN"/>
    <property type="match status" value="1"/>
</dbReference>
<protein>
    <recommendedName>
        <fullName evidence="5">Succinylglutamate desuccinylase/Aspartoacylase catalytic domain-containing protein</fullName>
    </recommendedName>
</protein>
<dbReference type="Pfam" id="PF24827">
    <property type="entry name" value="AstE_AspA_cat"/>
    <property type="match status" value="1"/>
</dbReference>
<evidence type="ECO:0000256" key="1">
    <source>
        <dbReference type="ARBA" id="ARBA00001947"/>
    </source>
</evidence>
<dbReference type="CDD" id="cd06253">
    <property type="entry name" value="M14_ASTE_ASPA-like"/>
    <property type="match status" value="1"/>
</dbReference>
<dbReference type="InterPro" id="IPR055438">
    <property type="entry name" value="AstE_AspA_cat"/>
</dbReference>
<name>A0A381U755_9ZZZZ</name>
<keyword evidence="3" id="KW-0378">Hydrolase</keyword>
<dbReference type="Gene3D" id="3.40.630.10">
    <property type="entry name" value="Zn peptidases"/>
    <property type="match status" value="1"/>
</dbReference>
<evidence type="ECO:0000313" key="6">
    <source>
        <dbReference type="EMBL" id="SVA22363.1"/>
    </source>
</evidence>
<keyword evidence="2" id="KW-0479">Metal-binding</keyword>
<organism evidence="6">
    <name type="scientific">marine metagenome</name>
    <dbReference type="NCBI Taxonomy" id="408172"/>
    <lineage>
        <taxon>unclassified sequences</taxon>
        <taxon>metagenomes</taxon>
        <taxon>ecological metagenomes</taxon>
    </lineage>
</organism>
<evidence type="ECO:0000256" key="3">
    <source>
        <dbReference type="ARBA" id="ARBA00022801"/>
    </source>
</evidence>
<dbReference type="EMBL" id="UINC01005602">
    <property type="protein sequence ID" value="SVA22363.1"/>
    <property type="molecule type" value="Genomic_DNA"/>
</dbReference>
<reference evidence="6" key="1">
    <citation type="submission" date="2018-05" db="EMBL/GenBank/DDBJ databases">
        <authorList>
            <person name="Lanie J.A."/>
            <person name="Ng W.-L."/>
            <person name="Kazmierczak K.M."/>
            <person name="Andrzejewski T.M."/>
            <person name="Davidsen T.M."/>
            <person name="Wayne K.J."/>
            <person name="Tettelin H."/>
            <person name="Glass J.I."/>
            <person name="Rusch D."/>
            <person name="Podicherti R."/>
            <person name="Tsui H.-C.T."/>
            <person name="Winkler M.E."/>
        </authorList>
    </citation>
    <scope>NUCLEOTIDE SEQUENCE</scope>
</reference>
<dbReference type="InterPro" id="IPR053138">
    <property type="entry name" value="N-alpha-Ac-DABA_deacetylase"/>
</dbReference>
<accession>A0A381U755</accession>
<evidence type="ECO:0000256" key="4">
    <source>
        <dbReference type="ARBA" id="ARBA00022833"/>
    </source>
</evidence>
<dbReference type="AlphaFoldDB" id="A0A381U755"/>
<evidence type="ECO:0000256" key="2">
    <source>
        <dbReference type="ARBA" id="ARBA00022723"/>
    </source>
</evidence>
<dbReference type="PANTHER" id="PTHR37326">
    <property type="entry name" value="BLL3975 PROTEIN"/>
    <property type="match status" value="1"/>
</dbReference>
<dbReference type="SUPFAM" id="SSF53187">
    <property type="entry name" value="Zn-dependent exopeptidases"/>
    <property type="match status" value="1"/>
</dbReference>
<evidence type="ECO:0000259" key="5">
    <source>
        <dbReference type="Pfam" id="PF24827"/>
    </source>
</evidence>
<dbReference type="GO" id="GO:0016788">
    <property type="term" value="F:hydrolase activity, acting on ester bonds"/>
    <property type="evidence" value="ECO:0007669"/>
    <property type="project" value="InterPro"/>
</dbReference>
<keyword evidence="4" id="KW-0862">Zinc</keyword>
<sequence>MQSRTISSYQTPSGQRVEILKQSFPSLRKRPVKRVAFVSGLHGNELEGVYICHLLTKHLSELQRTQPEAFQGEIHIYPTVNPQATAIGTRLWPFLSIDYNRQFGESDGNSLASKCAQELMHDLKSSADIVIDFHASNLHLKETPQIRITEGFHKKLIPLGVHCNIDLIWVHPPFPMFKSTLGYNMNQSKIPTLVIETGIALRINQNFSNRILLGMLNLLYQVGIIVTNNPPTPVNHPIIVQPSQVIQVHSKHAGLFIGHTDIKKNIAKGEVIGEVVNAKNGLTLQEVTAAESGFLFTVREHPLVYPGALLGRIAKDIIT</sequence>
<comment type="cofactor">
    <cofactor evidence="1">
        <name>Zn(2+)</name>
        <dbReference type="ChEBI" id="CHEBI:29105"/>
    </cofactor>
</comment>
<gene>
    <name evidence="6" type="ORF">METZ01_LOCUS75217</name>
</gene>
<proteinExistence type="predicted"/>